<dbReference type="STRING" id="856736.SAMN04488058_10674"/>
<dbReference type="InterPro" id="IPR051802">
    <property type="entry name" value="YfhM-like"/>
</dbReference>
<dbReference type="PANTHER" id="PTHR40094">
    <property type="entry name" value="ALPHA-2-MACROGLOBULIN HOMOLOG"/>
    <property type="match status" value="1"/>
</dbReference>
<sequence>MSRFLPARWPLALALLLGTAGADRTAAPTPLYFTPALSGAPVLTLPAGRTVQLLEEANGLEGAYDSAAARVVAGDGLYYARRGLIGREEAPLRLSSDPSSYGLRPALASQPVRLALTWNSNRPLPDTEWVVRALPLREGGVGEPLGAVSGPVAGSARLRVQKAGSAVTLGRLAPGLYLVTAARVDAPASVSAAGVLRVSDLNLVAINSPGQARVWVTRLGSGAPLAGAEVRGVAFRRNEKGELVSRRPLGPVRTDAQGLATLALRDGEVAALRAQASLSGGAHRADLGGGYGLWSGDPERARALIQTDKPVYRPGETLRGFALLRRLGVGNRTPYTGEVTVRLVNGYPPLALGQVRVKPDADGLIRYAFPLPEDARTGSYALEVVLPAPPSAGNPQPQPDVASLPVEVRAFVKPQFTLDLGGPAGGGPAGKKSDEIVTGAPLPLTARAELYAGGGANVQAEVFTTSLGQPDSEPYLWANWDGGDENYQQETVSSRSGGGWTPTLDPKRRPDAALQIRAGEGRLNLDLRAKGGQPTPYAVTVRARDEYGRDVTATRQITVHPAALKFELLTFPRQTGTRSEFRAAVRVVGSNEPRPGAAVRAEVVRVRWVQNKRIDEVVSTQTLRSGAGGALDLKVTLPESKPGGYLVRLSTTDAAGRVARATVDAGAVNEPSEQPQTERLILGTDKTVYAPGDTARLSLETSLPKGTPLLLVASAESRTLTRLITVSGPRQTVTWPVTPELQPGFQFQAVAVRAGRTVLGTVGGLLVPRLDQRLTVSVQAQGEVRPGENATFTVRTTRAGQPASALVMLSGVNEAVYAVTEDPTPDPWRWLWGATWPQSELSSSSELADGGRGGGGGDTAGSLYRQDLRDVAVFQAVRTDQSGVAKVTVKMPEALGPYRLTARALTRGGGAGEARGEQRVGLPFAVRLARPRVLTFGDTGTAAVSAERRDGGSGPVTLTLKAGAESASRTLNLRGGSATHFFPLKAPASGAALTLEASAALGTLRDGVRESLPLRPAGNRELLSGGGVLRAAGTATDRLSWGAGQTVESLVLDLAATPLQLALSGLDPALADPRERWITTDAVAARLSTNLDLAGLAGAFGWTDLRTRALAQARRDLATLLGLHSSQGGWGWAAGAQPDPEMTARALTALVQARGAGLTDAATLEAARNEAQALYQKGPQSPLLAAALARAGAPQAAVNLARAGVSDPAEAARLAAVLAGPQPELARRLYAQARQAARTDKDGALVLAPAAFWRGDTEPTALLLQAATRVGQSADLAPLRAALEDRRTGSAWDGPVATAEALRALRALAEKEGKPAPRQVTVTLGSYRQTLTVTAPTRLLIPAGRVTSGSLTVQSSAPLAYARELRVRRSGTAPAPLSPVKVERTYDKAAVERDGVVTVTLTVSSPSAARHLRVVDPLPGGLEAVDDRPFALNIDVNPAGGGQTVWADRSLYDDRAVFYLEDVKAGVTTIRYRLRALASGAYTAPAPRVEFASGAAPAQGSAQRVTVK</sequence>
<dbReference type="RefSeq" id="WP_177183124.1">
    <property type="nucleotide sequence ID" value="NZ_FNZA01000006.1"/>
</dbReference>
<dbReference type="PANTHER" id="PTHR40094:SF1">
    <property type="entry name" value="UBIQUITIN DOMAIN-CONTAINING PROTEIN"/>
    <property type="match status" value="1"/>
</dbReference>
<dbReference type="InterPro" id="IPR011625">
    <property type="entry name" value="A2M_N_BRD"/>
</dbReference>
<feature type="domain" description="Alpha-2-macroglobulin" evidence="5">
    <location>
        <begin position="871"/>
        <end position="960"/>
    </location>
</feature>
<dbReference type="InterPro" id="IPR001599">
    <property type="entry name" value="Macroglobln_a2"/>
</dbReference>
<dbReference type="Pfam" id="PF01835">
    <property type="entry name" value="MG2"/>
    <property type="match status" value="1"/>
</dbReference>
<dbReference type="SUPFAM" id="SSF48239">
    <property type="entry name" value="Terpenoid cyclases/Protein prenyltransferases"/>
    <property type="match status" value="1"/>
</dbReference>
<accession>A0A1H6XWA0</accession>
<evidence type="ECO:0000259" key="4">
    <source>
        <dbReference type="SMART" id="SM01359"/>
    </source>
</evidence>
<feature type="domain" description="Alpha-2-macroglobulin bait region" evidence="4">
    <location>
        <begin position="680"/>
        <end position="819"/>
    </location>
</feature>
<feature type="compositionally biased region" description="Gly residues" evidence="2">
    <location>
        <begin position="850"/>
        <end position="859"/>
    </location>
</feature>
<proteinExistence type="inferred from homology"/>
<dbReference type="Pfam" id="PF00207">
    <property type="entry name" value="A2M"/>
    <property type="match status" value="1"/>
</dbReference>
<dbReference type="InterPro" id="IPR041246">
    <property type="entry name" value="Bact_MG10"/>
</dbReference>
<dbReference type="Pfam" id="PF07703">
    <property type="entry name" value="A2M_BRD"/>
    <property type="match status" value="1"/>
</dbReference>
<keyword evidence="3" id="KW-0732">Signal</keyword>
<dbReference type="EMBL" id="FNZA01000006">
    <property type="protein sequence ID" value="SEJ33333.1"/>
    <property type="molecule type" value="Genomic_DNA"/>
</dbReference>
<feature type="region of interest" description="Disordered" evidence="2">
    <location>
        <begin position="842"/>
        <end position="862"/>
    </location>
</feature>
<dbReference type="Pfam" id="PF17973">
    <property type="entry name" value="bMG10"/>
    <property type="match status" value="1"/>
</dbReference>
<dbReference type="Gene3D" id="1.50.10.20">
    <property type="match status" value="1"/>
</dbReference>
<dbReference type="SMART" id="SM01359">
    <property type="entry name" value="A2M_N_2"/>
    <property type="match status" value="1"/>
</dbReference>
<reference evidence="7" key="1">
    <citation type="submission" date="2016-10" db="EMBL/GenBank/DDBJ databases">
        <authorList>
            <person name="Varghese N."/>
            <person name="Submissions S."/>
        </authorList>
    </citation>
    <scope>NUCLEOTIDE SEQUENCE [LARGE SCALE GENOMIC DNA]</scope>
    <source>
        <strain evidence="7">CGMCC 1.10218</strain>
    </source>
</reference>
<organism evidence="6 7">
    <name type="scientific">Deinococcus reticulitermitis</name>
    <dbReference type="NCBI Taxonomy" id="856736"/>
    <lineage>
        <taxon>Bacteria</taxon>
        <taxon>Thermotogati</taxon>
        <taxon>Deinococcota</taxon>
        <taxon>Deinococci</taxon>
        <taxon>Deinococcales</taxon>
        <taxon>Deinococcaceae</taxon>
        <taxon>Deinococcus</taxon>
    </lineage>
</organism>
<gene>
    <name evidence="6" type="ORF">SAMN04488058_10674</name>
</gene>
<feature type="signal peptide" evidence="3">
    <location>
        <begin position="1"/>
        <end position="22"/>
    </location>
</feature>
<evidence type="ECO:0000256" key="1">
    <source>
        <dbReference type="ARBA" id="ARBA00010556"/>
    </source>
</evidence>
<keyword evidence="7" id="KW-1185">Reference proteome</keyword>
<comment type="similarity">
    <text evidence="1">Belongs to the protease inhibitor I39 (alpha-2-macroglobulin) family. Bacterial alpha-2-macroglobulin subfamily.</text>
</comment>
<protein>
    <submittedName>
        <fullName evidence="6">Uncharacterized conserved protein YfaS, alpha-2-macroglobulin family</fullName>
    </submittedName>
</protein>
<dbReference type="SMART" id="SM01360">
    <property type="entry name" value="A2M"/>
    <property type="match status" value="1"/>
</dbReference>
<dbReference type="GO" id="GO:0004866">
    <property type="term" value="F:endopeptidase inhibitor activity"/>
    <property type="evidence" value="ECO:0007669"/>
    <property type="project" value="InterPro"/>
</dbReference>
<dbReference type="InterPro" id="IPR002890">
    <property type="entry name" value="MG2"/>
</dbReference>
<evidence type="ECO:0000259" key="5">
    <source>
        <dbReference type="SMART" id="SM01360"/>
    </source>
</evidence>
<dbReference type="Gene3D" id="2.60.40.1930">
    <property type="match status" value="1"/>
</dbReference>
<name>A0A1H6XWA0_9DEIO</name>
<evidence type="ECO:0000256" key="2">
    <source>
        <dbReference type="SAM" id="MobiDB-lite"/>
    </source>
</evidence>
<feature type="chain" id="PRO_5011634004" evidence="3">
    <location>
        <begin position="23"/>
        <end position="1508"/>
    </location>
</feature>
<dbReference type="Proteomes" id="UP000199223">
    <property type="component" value="Unassembled WGS sequence"/>
</dbReference>
<dbReference type="InterPro" id="IPR008930">
    <property type="entry name" value="Terpenoid_cyclase/PrenylTrfase"/>
</dbReference>
<evidence type="ECO:0000313" key="6">
    <source>
        <dbReference type="EMBL" id="SEJ33333.1"/>
    </source>
</evidence>
<evidence type="ECO:0000313" key="7">
    <source>
        <dbReference type="Proteomes" id="UP000199223"/>
    </source>
</evidence>
<evidence type="ECO:0000256" key="3">
    <source>
        <dbReference type="SAM" id="SignalP"/>
    </source>
</evidence>